<evidence type="ECO:0000313" key="1">
    <source>
        <dbReference type="EMBL" id="GFY75651.1"/>
    </source>
</evidence>
<comment type="caution">
    <text evidence="1">The sequence shown here is derived from an EMBL/GenBank/DDBJ whole genome shotgun (WGS) entry which is preliminary data.</text>
</comment>
<reference evidence="1" key="1">
    <citation type="submission" date="2020-08" db="EMBL/GenBank/DDBJ databases">
        <title>Multicomponent nature underlies the extraordinary mechanical properties of spider dragline silk.</title>
        <authorList>
            <person name="Kono N."/>
            <person name="Nakamura H."/>
            <person name="Mori M."/>
            <person name="Yoshida Y."/>
            <person name="Ohtoshi R."/>
            <person name="Malay A.D."/>
            <person name="Moran D.A.P."/>
            <person name="Tomita M."/>
            <person name="Numata K."/>
            <person name="Arakawa K."/>
        </authorList>
    </citation>
    <scope>NUCLEOTIDE SEQUENCE</scope>
</reference>
<organism evidence="1 2">
    <name type="scientific">Trichonephila inaurata madagascariensis</name>
    <dbReference type="NCBI Taxonomy" id="2747483"/>
    <lineage>
        <taxon>Eukaryota</taxon>
        <taxon>Metazoa</taxon>
        <taxon>Ecdysozoa</taxon>
        <taxon>Arthropoda</taxon>
        <taxon>Chelicerata</taxon>
        <taxon>Arachnida</taxon>
        <taxon>Araneae</taxon>
        <taxon>Araneomorphae</taxon>
        <taxon>Entelegynae</taxon>
        <taxon>Araneoidea</taxon>
        <taxon>Nephilidae</taxon>
        <taxon>Trichonephila</taxon>
        <taxon>Trichonephila inaurata</taxon>
    </lineage>
</organism>
<dbReference type="Proteomes" id="UP000886998">
    <property type="component" value="Unassembled WGS sequence"/>
</dbReference>
<gene>
    <name evidence="1" type="ORF">TNIN_8341</name>
</gene>
<protein>
    <submittedName>
        <fullName evidence="1">Uncharacterized protein</fullName>
    </submittedName>
</protein>
<sequence length="96" mass="11016">MLNSLLNRHQGSNISAGENIVVVTHLCHRIWLRICYCIGELKEVRFRIDLARIGRKSSKAPTHMIESFGPFLRTVTGLINSKYQLKVFSEQSKFLV</sequence>
<accession>A0A8X7CPH7</accession>
<dbReference type="AlphaFoldDB" id="A0A8X7CPH7"/>
<name>A0A8X7CPH7_9ARAC</name>
<proteinExistence type="predicted"/>
<dbReference type="EMBL" id="BMAV01021537">
    <property type="protein sequence ID" value="GFY75651.1"/>
    <property type="molecule type" value="Genomic_DNA"/>
</dbReference>
<keyword evidence="2" id="KW-1185">Reference proteome</keyword>
<evidence type="ECO:0000313" key="2">
    <source>
        <dbReference type="Proteomes" id="UP000886998"/>
    </source>
</evidence>